<protein>
    <recommendedName>
        <fullName evidence="4">Bacteriophage holin of superfamily 6 (Holin_LLH)</fullName>
    </recommendedName>
</protein>
<evidence type="ECO:0008006" key="4">
    <source>
        <dbReference type="Google" id="ProtNLM"/>
    </source>
</evidence>
<keyword evidence="1" id="KW-1133">Transmembrane helix</keyword>
<dbReference type="AlphaFoldDB" id="A0A918MH69"/>
<accession>A0A918MH69</accession>
<gene>
    <name evidence="2" type="ORF">GCM10011452_09090</name>
</gene>
<evidence type="ECO:0000313" key="2">
    <source>
        <dbReference type="EMBL" id="GGW23921.1"/>
    </source>
</evidence>
<evidence type="ECO:0000256" key="1">
    <source>
        <dbReference type="SAM" id="Phobius"/>
    </source>
</evidence>
<comment type="caution">
    <text evidence="2">The sequence shown here is derived from an EMBL/GenBank/DDBJ whole genome shotgun (WGS) entry which is preliminary data.</text>
</comment>
<reference evidence="2" key="2">
    <citation type="submission" date="2020-09" db="EMBL/GenBank/DDBJ databases">
        <authorList>
            <person name="Sun Q."/>
            <person name="Kim S."/>
        </authorList>
    </citation>
    <scope>NUCLEOTIDE SEQUENCE</scope>
    <source>
        <strain evidence="2">KCTC 23714</strain>
    </source>
</reference>
<dbReference type="RefSeq" id="WP_189632598.1">
    <property type="nucleotide sequence ID" value="NZ_BMYQ01000001.1"/>
</dbReference>
<keyword evidence="1" id="KW-0472">Membrane</keyword>
<keyword evidence="3" id="KW-1185">Reference proteome</keyword>
<feature type="transmembrane region" description="Helical" evidence="1">
    <location>
        <begin position="6"/>
        <end position="30"/>
    </location>
</feature>
<dbReference type="Proteomes" id="UP000628984">
    <property type="component" value="Unassembled WGS sequence"/>
</dbReference>
<sequence>MDLNTVIAAIAPQLLTAIGALLTVLIGWAADTARRRWGIQIEQAHREALHSAIMTGIKLALQRGMSGPQAAELAVGYARASVPDAIAALGARDDVLANLARAKMGDMR</sequence>
<name>A0A918MH69_9RHOB</name>
<dbReference type="EMBL" id="BMYQ01000001">
    <property type="protein sequence ID" value="GGW23921.1"/>
    <property type="molecule type" value="Genomic_DNA"/>
</dbReference>
<evidence type="ECO:0000313" key="3">
    <source>
        <dbReference type="Proteomes" id="UP000628984"/>
    </source>
</evidence>
<reference evidence="2" key="1">
    <citation type="journal article" date="2014" name="Int. J. Syst. Evol. Microbiol.">
        <title>Complete genome sequence of Corynebacterium casei LMG S-19264T (=DSM 44701T), isolated from a smear-ripened cheese.</title>
        <authorList>
            <consortium name="US DOE Joint Genome Institute (JGI-PGF)"/>
            <person name="Walter F."/>
            <person name="Albersmeier A."/>
            <person name="Kalinowski J."/>
            <person name="Ruckert C."/>
        </authorList>
    </citation>
    <scope>NUCLEOTIDE SEQUENCE</scope>
    <source>
        <strain evidence="2">KCTC 23714</strain>
    </source>
</reference>
<organism evidence="2 3">
    <name type="scientific">Gemmobacter lanyuensis</name>
    <dbReference type="NCBI Taxonomy" id="1054497"/>
    <lineage>
        <taxon>Bacteria</taxon>
        <taxon>Pseudomonadati</taxon>
        <taxon>Pseudomonadota</taxon>
        <taxon>Alphaproteobacteria</taxon>
        <taxon>Rhodobacterales</taxon>
        <taxon>Paracoccaceae</taxon>
        <taxon>Gemmobacter</taxon>
    </lineage>
</organism>
<keyword evidence="1" id="KW-0812">Transmembrane</keyword>
<proteinExistence type="predicted"/>